<dbReference type="RefSeq" id="WP_376878322.1">
    <property type="nucleotide sequence ID" value="NZ_JBHUHP010000016.1"/>
</dbReference>
<keyword evidence="2" id="KW-1185">Reference proteome</keyword>
<evidence type="ECO:0000313" key="1">
    <source>
        <dbReference type="EMBL" id="MFD2093117.1"/>
    </source>
</evidence>
<comment type="caution">
    <text evidence="1">The sequence shown here is derived from an EMBL/GenBank/DDBJ whole genome shotgun (WGS) entry which is preliminary data.</text>
</comment>
<sequence>MSTPVAPRIEPGVAALRAGATSRTPVRPGDARSGSTFEWLVIDGQRYLLKTVSHATDWIMRVTGDVDQRTFRLWRSGLMHDLPPCLDHAVVAMARDGIGPDAVLGILMREVSQALVPEGDDVVPMARHRAFLDAMAALGAHLAGWRDDLGLMPMERRLRFFAPDVLAPELDRPDASAVVRIAERGWARLAAVDPELHALLASVHRQPGPLVDALARTPATFLHGDWKMGNLGSHPDGRTVLLDWAYPGAGPPCWDLAWYLALNRARLPESKEDAVEAFRAALARHGFDPGDWFDVQLRLCLLGVTATFGWEKALGPDDELDWWASAAFAGARLLGERGP</sequence>
<dbReference type="InterPro" id="IPR011009">
    <property type="entry name" value="Kinase-like_dom_sf"/>
</dbReference>
<protein>
    <submittedName>
        <fullName evidence="1">Phosphotransferase family protein</fullName>
    </submittedName>
</protein>
<dbReference type="Proteomes" id="UP001597402">
    <property type="component" value="Unassembled WGS sequence"/>
</dbReference>
<organism evidence="1 2">
    <name type="scientific">Blastococcus deserti</name>
    <dbReference type="NCBI Taxonomy" id="2259033"/>
    <lineage>
        <taxon>Bacteria</taxon>
        <taxon>Bacillati</taxon>
        <taxon>Actinomycetota</taxon>
        <taxon>Actinomycetes</taxon>
        <taxon>Geodermatophilales</taxon>
        <taxon>Geodermatophilaceae</taxon>
        <taxon>Blastococcus</taxon>
    </lineage>
</organism>
<proteinExistence type="predicted"/>
<name>A0ABW4XD77_9ACTN</name>
<dbReference type="SUPFAM" id="SSF56112">
    <property type="entry name" value="Protein kinase-like (PK-like)"/>
    <property type="match status" value="1"/>
</dbReference>
<evidence type="ECO:0000313" key="2">
    <source>
        <dbReference type="Proteomes" id="UP001597402"/>
    </source>
</evidence>
<dbReference type="Gene3D" id="3.90.1200.10">
    <property type="match status" value="1"/>
</dbReference>
<accession>A0ABW4XD77</accession>
<gene>
    <name evidence="1" type="ORF">ACFSHS_16220</name>
</gene>
<reference evidence="2" key="1">
    <citation type="journal article" date="2019" name="Int. J. Syst. Evol. Microbiol.">
        <title>The Global Catalogue of Microorganisms (GCM) 10K type strain sequencing project: providing services to taxonomists for standard genome sequencing and annotation.</title>
        <authorList>
            <consortium name="The Broad Institute Genomics Platform"/>
            <consortium name="The Broad Institute Genome Sequencing Center for Infectious Disease"/>
            <person name="Wu L."/>
            <person name="Ma J."/>
        </authorList>
    </citation>
    <scope>NUCLEOTIDE SEQUENCE [LARGE SCALE GENOMIC DNA]</scope>
    <source>
        <strain evidence="2">JCM 3338</strain>
    </source>
</reference>
<dbReference type="EMBL" id="JBHUHP010000016">
    <property type="protein sequence ID" value="MFD2093117.1"/>
    <property type="molecule type" value="Genomic_DNA"/>
</dbReference>